<organism evidence="1 2">
    <name type="scientific">Sphingobium lactosutens DS20</name>
    <dbReference type="NCBI Taxonomy" id="1331060"/>
    <lineage>
        <taxon>Bacteria</taxon>
        <taxon>Pseudomonadati</taxon>
        <taxon>Pseudomonadota</taxon>
        <taxon>Alphaproteobacteria</taxon>
        <taxon>Sphingomonadales</taxon>
        <taxon>Sphingomonadaceae</taxon>
        <taxon>Sphingobium</taxon>
    </lineage>
</organism>
<accession>T0HHP2</accession>
<dbReference type="PATRIC" id="fig|1331060.3.peg.4127"/>
<gene>
    <name evidence="1" type="ORF">RLDS_21340</name>
</gene>
<keyword evidence="2" id="KW-1185">Reference proteome</keyword>
<protein>
    <submittedName>
        <fullName evidence="1">Uncharacterized protein</fullName>
    </submittedName>
</protein>
<name>T0HHP2_9SPHN</name>
<proteinExistence type="predicted"/>
<reference evidence="1 2" key="1">
    <citation type="journal article" date="2013" name="Genome Announc.">
        <title>Draft Genome Sequence of Sphingobium lactosutens Strain DS20T, Isolated from a Hexachlorocyclohexane Dumpsite.</title>
        <authorList>
            <person name="Kumar R."/>
            <person name="Dwivedi V."/>
            <person name="Negi V."/>
            <person name="Khurana J.P."/>
            <person name="Lal R."/>
        </authorList>
    </citation>
    <scope>NUCLEOTIDE SEQUENCE [LARGE SCALE GENOMIC DNA]</scope>
    <source>
        <strain evidence="1 2">DS20</strain>
    </source>
</reference>
<dbReference type="AlphaFoldDB" id="T0HHP2"/>
<sequence>MPKVDPTWTAESEVTFDPASSVPLPFIMGVDVAMEHEGAIFDRNGDCVQVFNVNPIAPQGGWHDPHGVKPINQREEVMLDFFVEFDRPLDFGGIRIAPVVYVRHGGCFLDGLEINGVLCKPMPFAN</sequence>
<dbReference type="EMBL" id="ATDP01000106">
    <property type="protein sequence ID" value="EQB11678.1"/>
    <property type="molecule type" value="Genomic_DNA"/>
</dbReference>
<evidence type="ECO:0000313" key="2">
    <source>
        <dbReference type="Proteomes" id="UP000015531"/>
    </source>
</evidence>
<evidence type="ECO:0000313" key="1">
    <source>
        <dbReference type="EMBL" id="EQB11678.1"/>
    </source>
</evidence>
<comment type="caution">
    <text evidence="1">The sequence shown here is derived from an EMBL/GenBank/DDBJ whole genome shotgun (WGS) entry which is preliminary data.</text>
</comment>
<dbReference type="Proteomes" id="UP000015531">
    <property type="component" value="Unassembled WGS sequence"/>
</dbReference>